<dbReference type="InterPro" id="IPR036047">
    <property type="entry name" value="F-box-like_dom_sf"/>
</dbReference>
<dbReference type="Gene3D" id="1.20.1280.50">
    <property type="match status" value="1"/>
</dbReference>
<dbReference type="PROSITE" id="PS50181">
    <property type="entry name" value="FBOX"/>
    <property type="match status" value="1"/>
</dbReference>
<dbReference type="PANTHER" id="PTHR34791">
    <property type="entry name" value="OS02G0272100 PROTEIN"/>
    <property type="match status" value="1"/>
</dbReference>
<dbReference type="Gramene" id="TVU19193">
    <property type="protein sequence ID" value="TVU19193"/>
    <property type="gene ID" value="EJB05_35330"/>
</dbReference>
<keyword evidence="3" id="KW-1185">Reference proteome</keyword>
<dbReference type="EMBL" id="RWGY01000029">
    <property type="protein sequence ID" value="TVU19193.1"/>
    <property type="molecule type" value="Genomic_DNA"/>
</dbReference>
<feature type="domain" description="F-box" evidence="1">
    <location>
        <begin position="169"/>
        <end position="218"/>
    </location>
</feature>
<name>A0A5J9U6C0_9POAL</name>
<dbReference type="OrthoDB" id="101791at2759"/>
<dbReference type="Pfam" id="PF12937">
    <property type="entry name" value="F-box-like"/>
    <property type="match status" value="1"/>
</dbReference>
<evidence type="ECO:0000313" key="2">
    <source>
        <dbReference type="EMBL" id="TVU19193.1"/>
    </source>
</evidence>
<comment type="caution">
    <text evidence="2">The sequence shown here is derived from an EMBL/GenBank/DDBJ whole genome shotgun (WGS) entry which is preliminary data.</text>
</comment>
<dbReference type="AlphaFoldDB" id="A0A5J9U6C0"/>
<protein>
    <recommendedName>
        <fullName evidence="1">F-box domain-containing protein</fullName>
    </recommendedName>
</protein>
<evidence type="ECO:0000259" key="1">
    <source>
        <dbReference type="PROSITE" id="PS50181"/>
    </source>
</evidence>
<dbReference type="Proteomes" id="UP000324897">
    <property type="component" value="Chromosome 7"/>
</dbReference>
<gene>
    <name evidence="2" type="ORF">EJB05_35330</name>
</gene>
<organism evidence="2 3">
    <name type="scientific">Eragrostis curvula</name>
    <name type="common">weeping love grass</name>
    <dbReference type="NCBI Taxonomy" id="38414"/>
    <lineage>
        <taxon>Eukaryota</taxon>
        <taxon>Viridiplantae</taxon>
        <taxon>Streptophyta</taxon>
        <taxon>Embryophyta</taxon>
        <taxon>Tracheophyta</taxon>
        <taxon>Spermatophyta</taxon>
        <taxon>Magnoliopsida</taxon>
        <taxon>Liliopsida</taxon>
        <taxon>Poales</taxon>
        <taxon>Poaceae</taxon>
        <taxon>PACMAD clade</taxon>
        <taxon>Chloridoideae</taxon>
        <taxon>Eragrostideae</taxon>
        <taxon>Eragrostidinae</taxon>
        <taxon>Eragrostis</taxon>
    </lineage>
</organism>
<proteinExistence type="predicted"/>
<dbReference type="InterPro" id="IPR001810">
    <property type="entry name" value="F-box_dom"/>
</dbReference>
<accession>A0A5J9U6C0</accession>
<dbReference type="SUPFAM" id="SSF81383">
    <property type="entry name" value="F-box domain"/>
    <property type="match status" value="1"/>
</dbReference>
<dbReference type="CDD" id="cd09917">
    <property type="entry name" value="F-box_SF"/>
    <property type="match status" value="1"/>
</dbReference>
<dbReference type="PANTHER" id="PTHR34791:SF4">
    <property type="entry name" value="F-BOX DOMAIN CONTAINING PROTEIN"/>
    <property type="match status" value="1"/>
</dbReference>
<reference evidence="2 3" key="1">
    <citation type="journal article" date="2019" name="Sci. Rep.">
        <title>A high-quality genome of Eragrostis curvula grass provides insights into Poaceae evolution and supports new strategies to enhance forage quality.</title>
        <authorList>
            <person name="Carballo J."/>
            <person name="Santos B.A.C.M."/>
            <person name="Zappacosta D."/>
            <person name="Garbus I."/>
            <person name="Selva J.P."/>
            <person name="Gallo C.A."/>
            <person name="Diaz A."/>
            <person name="Albertini E."/>
            <person name="Caccamo M."/>
            <person name="Echenique V."/>
        </authorList>
    </citation>
    <scope>NUCLEOTIDE SEQUENCE [LARGE SCALE GENOMIC DNA]</scope>
    <source>
        <strain evidence="3">cv. Victoria</strain>
        <tissue evidence="2">Leaf</tissue>
    </source>
</reference>
<feature type="non-terminal residue" evidence="2">
    <location>
        <position position="1"/>
    </location>
</feature>
<evidence type="ECO:0000313" key="3">
    <source>
        <dbReference type="Proteomes" id="UP000324897"/>
    </source>
</evidence>
<sequence length="279" mass="31397">MSTVPLRMIVDDDQWDAKDLAGRLGIVAHAAFLCAGFVPYGDEPSSGHLLKQVDDTGSSAPSLSHRYTAAQLALRREGAPAPAEVAVHELLAQGNGDIAFRVFLLTKDGDRRFLCEAVLDAAALAPLLSRRLDDASRALQTGFAGARLWDALAEWVLPVLLDELRLRNVTGFASLPDDAKVEILKRLNDWKDLARVECTNRQLRRLVAERGGELWKPMYESMKLLPPEAEGSADSEGLGSWKERSVNAWLWSYEEWMAQRRRERQAELQHLWDRDFRFF</sequence>